<proteinExistence type="predicted"/>
<feature type="compositionally biased region" description="Basic and acidic residues" evidence="1">
    <location>
        <begin position="389"/>
        <end position="399"/>
    </location>
</feature>
<accession>A0A1B9IAX8</accession>
<reference evidence="2" key="1">
    <citation type="submission" date="2013-07" db="EMBL/GenBank/DDBJ databases">
        <title>The Genome Sequence of Cryptococcus pinus CBS10737.</title>
        <authorList>
            <consortium name="The Broad Institute Genome Sequencing Platform"/>
            <person name="Cuomo C."/>
            <person name="Litvintseva A."/>
            <person name="Chen Y."/>
            <person name="Heitman J."/>
            <person name="Sun S."/>
            <person name="Springer D."/>
            <person name="Dromer F."/>
            <person name="Young S.K."/>
            <person name="Zeng Q."/>
            <person name="Gargeya S."/>
            <person name="Fitzgerald M."/>
            <person name="Abouelleil A."/>
            <person name="Alvarado L."/>
            <person name="Berlin A.M."/>
            <person name="Chapman S.B."/>
            <person name="Dewar J."/>
            <person name="Goldberg J."/>
            <person name="Griggs A."/>
            <person name="Gujja S."/>
            <person name="Hansen M."/>
            <person name="Howarth C."/>
            <person name="Imamovic A."/>
            <person name="Larimer J."/>
            <person name="McCowan C."/>
            <person name="Murphy C."/>
            <person name="Pearson M."/>
            <person name="Priest M."/>
            <person name="Roberts A."/>
            <person name="Saif S."/>
            <person name="Shea T."/>
            <person name="Sykes S."/>
            <person name="Wortman J."/>
            <person name="Nusbaum C."/>
            <person name="Birren B."/>
        </authorList>
    </citation>
    <scope>NUCLEOTIDE SEQUENCE [LARGE SCALE GENOMIC DNA]</scope>
    <source>
        <strain evidence="2">CBS 10737</strain>
    </source>
</reference>
<dbReference type="Proteomes" id="UP000094020">
    <property type="component" value="Chromosome 1"/>
</dbReference>
<evidence type="ECO:0000313" key="4">
    <source>
        <dbReference type="Proteomes" id="UP000094020"/>
    </source>
</evidence>
<name>A0A1B9IAX8_9TREE</name>
<feature type="region of interest" description="Disordered" evidence="1">
    <location>
        <begin position="79"/>
        <end position="105"/>
    </location>
</feature>
<feature type="compositionally biased region" description="Low complexity" evidence="1">
    <location>
        <begin position="457"/>
        <end position="475"/>
    </location>
</feature>
<evidence type="ECO:0000313" key="2">
    <source>
        <dbReference type="EMBL" id="OCF52802.1"/>
    </source>
</evidence>
<feature type="compositionally biased region" description="Polar residues" evidence="1">
    <location>
        <begin position="558"/>
        <end position="571"/>
    </location>
</feature>
<gene>
    <name evidence="2" type="ORF">I206_00098</name>
    <name evidence="3" type="ORF">I206_101225</name>
</gene>
<feature type="region of interest" description="Disordered" evidence="1">
    <location>
        <begin position="219"/>
        <end position="484"/>
    </location>
</feature>
<dbReference type="RefSeq" id="XP_019014021.1">
    <property type="nucleotide sequence ID" value="XM_019151883.1"/>
</dbReference>
<dbReference type="EMBL" id="CP144519">
    <property type="protein sequence ID" value="WWC67317.1"/>
    <property type="molecule type" value="Genomic_DNA"/>
</dbReference>
<reference evidence="3" key="4">
    <citation type="submission" date="2024-02" db="EMBL/GenBank/DDBJ databases">
        <title>Comparative genomics of Cryptococcus and Kwoniella reveals pathogenesis evolution and contrasting modes of karyotype evolution via chromosome fusion or intercentromeric recombination.</title>
        <authorList>
            <person name="Coelho M.A."/>
            <person name="David-Palma M."/>
            <person name="Shea T."/>
            <person name="Bowers K."/>
            <person name="McGinley-Smith S."/>
            <person name="Mohammad A.W."/>
            <person name="Gnirke A."/>
            <person name="Yurkov A.M."/>
            <person name="Nowrousian M."/>
            <person name="Sun S."/>
            <person name="Cuomo C.A."/>
            <person name="Heitman J."/>
        </authorList>
    </citation>
    <scope>NUCLEOTIDE SEQUENCE</scope>
    <source>
        <strain evidence="3">CBS 10737</strain>
    </source>
</reference>
<dbReference type="AlphaFoldDB" id="A0A1B9IAX8"/>
<organism evidence="2">
    <name type="scientific">Kwoniella pini CBS 10737</name>
    <dbReference type="NCBI Taxonomy" id="1296096"/>
    <lineage>
        <taxon>Eukaryota</taxon>
        <taxon>Fungi</taxon>
        <taxon>Dikarya</taxon>
        <taxon>Basidiomycota</taxon>
        <taxon>Agaricomycotina</taxon>
        <taxon>Tremellomycetes</taxon>
        <taxon>Tremellales</taxon>
        <taxon>Cryptococcaceae</taxon>
        <taxon>Kwoniella</taxon>
    </lineage>
</organism>
<evidence type="ECO:0000256" key="1">
    <source>
        <dbReference type="SAM" id="MobiDB-lite"/>
    </source>
</evidence>
<protein>
    <submittedName>
        <fullName evidence="2">Uncharacterized protein</fullName>
    </submittedName>
</protein>
<reference evidence="2" key="3">
    <citation type="submission" date="2016-07" db="EMBL/GenBank/DDBJ databases">
        <title>Evolution of pathogenesis and genome organization in the Tremellales.</title>
        <authorList>
            <person name="Cuomo C."/>
            <person name="Litvintseva A."/>
            <person name="Heitman J."/>
            <person name="Chen Y."/>
            <person name="Sun S."/>
            <person name="Springer D."/>
            <person name="Dromer F."/>
            <person name="Young S."/>
            <person name="Zeng Q."/>
            <person name="Chapman S."/>
            <person name="Gujja S."/>
            <person name="Saif S."/>
            <person name="Birren B."/>
        </authorList>
    </citation>
    <scope>NUCLEOTIDE SEQUENCE</scope>
    <source>
        <strain evidence="2">CBS 10737</strain>
    </source>
</reference>
<feature type="compositionally biased region" description="Basic and acidic residues" evidence="1">
    <location>
        <begin position="275"/>
        <end position="290"/>
    </location>
</feature>
<dbReference type="KEGG" id="kpin:30168467"/>
<evidence type="ECO:0000313" key="3">
    <source>
        <dbReference type="EMBL" id="WWC67317.1"/>
    </source>
</evidence>
<feature type="compositionally biased region" description="Basic and acidic residues" evidence="1">
    <location>
        <begin position="244"/>
        <end position="253"/>
    </location>
</feature>
<dbReference type="OrthoDB" id="2565368at2759"/>
<feature type="compositionally biased region" description="Polar residues" evidence="1">
    <location>
        <begin position="255"/>
        <end position="267"/>
    </location>
</feature>
<dbReference type="STRING" id="1296096.A0A1B9IAX8"/>
<reference evidence="3" key="2">
    <citation type="submission" date="2013-07" db="EMBL/GenBank/DDBJ databases">
        <authorList>
            <consortium name="The Broad Institute Genome Sequencing Platform"/>
            <person name="Cuomo C."/>
            <person name="Litvintseva A."/>
            <person name="Chen Y."/>
            <person name="Heitman J."/>
            <person name="Sun S."/>
            <person name="Springer D."/>
            <person name="Dromer F."/>
            <person name="Young S.K."/>
            <person name="Zeng Q."/>
            <person name="Gargeya S."/>
            <person name="Fitzgerald M."/>
            <person name="Abouelleil A."/>
            <person name="Alvarado L."/>
            <person name="Berlin A.M."/>
            <person name="Chapman S.B."/>
            <person name="Dewar J."/>
            <person name="Goldberg J."/>
            <person name="Griggs A."/>
            <person name="Gujja S."/>
            <person name="Hansen M."/>
            <person name="Howarth C."/>
            <person name="Imamovic A."/>
            <person name="Larimer J."/>
            <person name="McCowan C."/>
            <person name="Murphy C."/>
            <person name="Pearson M."/>
            <person name="Priest M."/>
            <person name="Roberts A."/>
            <person name="Saif S."/>
            <person name="Shea T."/>
            <person name="Sykes S."/>
            <person name="Wortman J."/>
            <person name="Nusbaum C."/>
            <person name="Birren B."/>
        </authorList>
    </citation>
    <scope>NUCLEOTIDE SEQUENCE</scope>
    <source>
        <strain evidence="3">CBS 10737</strain>
    </source>
</reference>
<feature type="region of interest" description="Disordered" evidence="1">
    <location>
        <begin position="1"/>
        <end position="43"/>
    </location>
</feature>
<feature type="compositionally biased region" description="Basic and acidic residues" evidence="1">
    <location>
        <begin position="1"/>
        <end position="23"/>
    </location>
</feature>
<sequence length="598" mass="67229">MVKSKEKEKATQPIEKISEDHNEASTSIIPSKLKSEKKKKKQTINKESLIPIIQIPSFSEEQIIQYHLMNPSIPSSIKSQYTLPPISIQRKRKRKEIREGEEEQDKPIFSHPLPVIWFDFDNNNSPSSKSIDIGSEIEVESLVGTPSKTFIKPKSKKQNNKKAKIKRINLSTNNINVPEHAFRIENTGNSAAFWLGDLNNSEASSMGYVNQILTNGNEHLKGLNGNENEKETVKVKAPRKSRAKAKEQEKEETVTGETNSNNLNNVDKSVVNGDGDEHEKELNRNEKELNGNENDFQVETVKVKAPRKSRAKAKEKEKEKEKEETSSGRPNENELEIVDKLVVNGNEKDDDTVSNGEVGEKIRVKAPRKSRSKPKEKEEIPISISNDKINNELIHEKEKKNKKSKKSEKEEEVKKTIQIPPEPKTTSKITKRNSQKVFKETSPPPTSTNIIEKKIISNLSDTSSESSSSSSSSKSNLELPLHNTTKSFSTSIIEKVNFKKTINEKSIYNSSTFDKPPPYPILSPQKQSIPILTPSKISTTTTPINNLINGKKRLSLLPSTPILNDNSNPSTPIEKKKKRTSTGGKRGPKWVTETPKVK</sequence>
<dbReference type="GeneID" id="30168467"/>
<feature type="region of interest" description="Disordered" evidence="1">
    <location>
        <begin position="558"/>
        <end position="598"/>
    </location>
</feature>
<feature type="compositionally biased region" description="Basic and acidic residues" evidence="1">
    <location>
        <begin position="312"/>
        <end position="326"/>
    </location>
</feature>
<dbReference type="EMBL" id="KI894007">
    <property type="protein sequence ID" value="OCF52802.1"/>
    <property type="molecule type" value="Genomic_DNA"/>
</dbReference>
<keyword evidence="4" id="KW-1185">Reference proteome</keyword>